<keyword evidence="1" id="KW-0812">Transmembrane</keyword>
<keyword evidence="1" id="KW-0472">Membrane</keyword>
<dbReference type="InterPro" id="IPR018649">
    <property type="entry name" value="SHOCT"/>
</dbReference>
<dbReference type="Pfam" id="PF09851">
    <property type="entry name" value="SHOCT"/>
    <property type="match status" value="1"/>
</dbReference>
<name>A0A1F4V715_UNCKA</name>
<organism evidence="3 4">
    <name type="scientific">candidate division WWE3 bacterium RIFCSPHIGHO2_02_FULL_38_14</name>
    <dbReference type="NCBI Taxonomy" id="1802620"/>
    <lineage>
        <taxon>Bacteria</taxon>
        <taxon>Katanobacteria</taxon>
    </lineage>
</organism>
<dbReference type="AlphaFoldDB" id="A0A1F4V715"/>
<evidence type="ECO:0000259" key="2">
    <source>
        <dbReference type="Pfam" id="PF09851"/>
    </source>
</evidence>
<comment type="caution">
    <text evidence="3">The sequence shown here is derived from an EMBL/GenBank/DDBJ whole genome shotgun (WGS) entry which is preliminary data.</text>
</comment>
<gene>
    <name evidence="3" type="ORF">A3D91_01625</name>
</gene>
<evidence type="ECO:0000313" key="4">
    <source>
        <dbReference type="Proteomes" id="UP000178127"/>
    </source>
</evidence>
<keyword evidence="1" id="KW-1133">Transmembrane helix</keyword>
<sequence length="73" mass="8625">MMGYGWNGFNTFGWLFMIFFWLLLILGVIALFRYLSKSGSSKEGKTPLDILKERYARGEMSKKEFEEMRKDLT</sequence>
<accession>A0A1F4V715</accession>
<proteinExistence type="predicted"/>
<reference evidence="3 4" key="1">
    <citation type="journal article" date="2016" name="Nat. Commun.">
        <title>Thousands of microbial genomes shed light on interconnected biogeochemical processes in an aquifer system.</title>
        <authorList>
            <person name="Anantharaman K."/>
            <person name="Brown C.T."/>
            <person name="Hug L.A."/>
            <person name="Sharon I."/>
            <person name="Castelle C.J."/>
            <person name="Probst A.J."/>
            <person name="Thomas B.C."/>
            <person name="Singh A."/>
            <person name="Wilkins M.J."/>
            <person name="Karaoz U."/>
            <person name="Brodie E.L."/>
            <person name="Williams K.H."/>
            <person name="Hubbard S.S."/>
            <person name="Banfield J.F."/>
        </authorList>
    </citation>
    <scope>NUCLEOTIDE SEQUENCE [LARGE SCALE GENOMIC DNA]</scope>
</reference>
<feature type="transmembrane region" description="Helical" evidence="1">
    <location>
        <begin position="12"/>
        <end position="35"/>
    </location>
</feature>
<feature type="domain" description="SHOCT" evidence="2">
    <location>
        <begin position="46"/>
        <end position="72"/>
    </location>
</feature>
<dbReference type="Proteomes" id="UP000178127">
    <property type="component" value="Unassembled WGS sequence"/>
</dbReference>
<protein>
    <recommendedName>
        <fullName evidence="2">SHOCT domain-containing protein</fullName>
    </recommendedName>
</protein>
<evidence type="ECO:0000313" key="3">
    <source>
        <dbReference type="EMBL" id="OGC52999.1"/>
    </source>
</evidence>
<evidence type="ECO:0000256" key="1">
    <source>
        <dbReference type="SAM" id="Phobius"/>
    </source>
</evidence>
<dbReference type="EMBL" id="MEVD01000017">
    <property type="protein sequence ID" value="OGC52999.1"/>
    <property type="molecule type" value="Genomic_DNA"/>
</dbReference>